<evidence type="ECO:0000313" key="13">
    <source>
        <dbReference type="EMBL" id="QDU89980.1"/>
    </source>
</evidence>
<keyword evidence="3" id="KW-0813">Transport</keyword>
<dbReference type="PANTHER" id="PTHR38831">
    <property type="entry name" value="TYPE II SECRETION SYSTEM PROTEIN K"/>
    <property type="match status" value="1"/>
</dbReference>
<dbReference type="AlphaFoldDB" id="A0A518DET2"/>
<keyword evidence="5" id="KW-0997">Cell inner membrane</keyword>
<protein>
    <submittedName>
        <fullName evidence="13">General secretion pathway protein K</fullName>
    </submittedName>
</protein>
<keyword evidence="7" id="KW-0653">Protein transport</keyword>
<accession>A0A518DET2</accession>
<feature type="domain" description="T2SS protein K first SAM-like" evidence="12">
    <location>
        <begin position="127"/>
        <end position="214"/>
    </location>
</feature>
<reference evidence="13 14" key="1">
    <citation type="submission" date="2019-02" db="EMBL/GenBank/DDBJ databases">
        <title>Deep-cultivation of Planctomycetes and their phenomic and genomic characterization uncovers novel biology.</title>
        <authorList>
            <person name="Wiegand S."/>
            <person name="Jogler M."/>
            <person name="Boedeker C."/>
            <person name="Pinto D."/>
            <person name="Vollmers J."/>
            <person name="Rivas-Marin E."/>
            <person name="Kohn T."/>
            <person name="Peeters S.H."/>
            <person name="Heuer A."/>
            <person name="Rast P."/>
            <person name="Oberbeckmann S."/>
            <person name="Bunk B."/>
            <person name="Jeske O."/>
            <person name="Meyerdierks A."/>
            <person name="Storesund J.E."/>
            <person name="Kallscheuer N."/>
            <person name="Luecker S."/>
            <person name="Lage O.M."/>
            <person name="Pohl T."/>
            <person name="Merkel B.J."/>
            <person name="Hornburger P."/>
            <person name="Mueller R.-W."/>
            <person name="Bruemmer F."/>
            <person name="Labrenz M."/>
            <person name="Spormann A.M."/>
            <person name="Op den Camp H."/>
            <person name="Overmann J."/>
            <person name="Amann R."/>
            <person name="Jetten M.S.M."/>
            <person name="Mascher T."/>
            <person name="Medema M.H."/>
            <person name="Devos D.P."/>
            <person name="Kaster A.-K."/>
            <person name="Ovreas L."/>
            <person name="Rohde M."/>
            <person name="Galperin M.Y."/>
            <person name="Jogler C."/>
        </authorList>
    </citation>
    <scope>NUCLEOTIDE SEQUENCE [LARGE SCALE GENOMIC DNA]</scope>
    <source>
        <strain evidence="13 14">Pla175</strain>
    </source>
</reference>
<evidence type="ECO:0000256" key="11">
    <source>
        <dbReference type="SAM" id="Phobius"/>
    </source>
</evidence>
<dbReference type="GO" id="GO:0005886">
    <property type="term" value="C:plasma membrane"/>
    <property type="evidence" value="ECO:0007669"/>
    <property type="project" value="UniProtKB-SubCell"/>
</dbReference>
<dbReference type="GO" id="GO:0009306">
    <property type="term" value="P:protein secretion"/>
    <property type="evidence" value="ECO:0007669"/>
    <property type="project" value="InterPro"/>
</dbReference>
<keyword evidence="9 11" id="KW-0472">Membrane</keyword>
<evidence type="ECO:0000256" key="2">
    <source>
        <dbReference type="ARBA" id="ARBA00007246"/>
    </source>
</evidence>
<dbReference type="RefSeq" id="WP_145287579.1">
    <property type="nucleotide sequence ID" value="NZ_CP036291.1"/>
</dbReference>
<evidence type="ECO:0000256" key="3">
    <source>
        <dbReference type="ARBA" id="ARBA00022448"/>
    </source>
</evidence>
<evidence type="ECO:0000256" key="5">
    <source>
        <dbReference type="ARBA" id="ARBA00022519"/>
    </source>
</evidence>
<evidence type="ECO:0000313" key="14">
    <source>
        <dbReference type="Proteomes" id="UP000317429"/>
    </source>
</evidence>
<dbReference type="KEGG" id="pnd:Pla175_33790"/>
<keyword evidence="14" id="KW-1185">Reference proteome</keyword>
<evidence type="ECO:0000256" key="1">
    <source>
        <dbReference type="ARBA" id="ARBA00004533"/>
    </source>
</evidence>
<evidence type="ECO:0000256" key="6">
    <source>
        <dbReference type="ARBA" id="ARBA00022692"/>
    </source>
</evidence>
<proteinExistence type="inferred from homology"/>
<evidence type="ECO:0000256" key="4">
    <source>
        <dbReference type="ARBA" id="ARBA00022475"/>
    </source>
</evidence>
<dbReference type="PANTHER" id="PTHR38831:SF2">
    <property type="entry name" value="TYPE II SECRETION SYSTEM PROTEIN K"/>
    <property type="match status" value="1"/>
</dbReference>
<comment type="similarity">
    <text evidence="2">Belongs to the GSP K family.</text>
</comment>
<dbReference type="InterPro" id="IPR038072">
    <property type="entry name" value="GspK_central_sf"/>
</dbReference>
<evidence type="ECO:0000256" key="9">
    <source>
        <dbReference type="ARBA" id="ARBA00023136"/>
    </source>
</evidence>
<evidence type="ECO:0000256" key="8">
    <source>
        <dbReference type="ARBA" id="ARBA00022989"/>
    </source>
</evidence>
<dbReference type="Gene3D" id="1.10.40.60">
    <property type="entry name" value="EpsJ-like"/>
    <property type="match status" value="1"/>
</dbReference>
<dbReference type="Proteomes" id="UP000317429">
    <property type="component" value="Chromosome"/>
</dbReference>
<evidence type="ECO:0000256" key="7">
    <source>
        <dbReference type="ARBA" id="ARBA00022927"/>
    </source>
</evidence>
<dbReference type="InterPro" id="IPR005628">
    <property type="entry name" value="GspK"/>
</dbReference>
<dbReference type="Pfam" id="PF21687">
    <property type="entry name" value="T2SSK_1st"/>
    <property type="match status" value="1"/>
</dbReference>
<evidence type="ECO:0000256" key="10">
    <source>
        <dbReference type="SAM" id="MobiDB-lite"/>
    </source>
</evidence>
<evidence type="ECO:0000259" key="12">
    <source>
        <dbReference type="Pfam" id="PF21687"/>
    </source>
</evidence>
<keyword evidence="6 11" id="KW-0812">Transmembrane</keyword>
<dbReference type="EMBL" id="CP036291">
    <property type="protein sequence ID" value="QDU89980.1"/>
    <property type="molecule type" value="Genomic_DNA"/>
</dbReference>
<sequence>MTHLRQRRRSGSILLVVLVVVSLLTLTGMAFFDWSFTQRRASDAYTRGTQARLLAESGIDFAQVQAAKTLDLQQQAGGLYNNPAMFQGMLVLDSDAAELRGRFAIVAPALENGLWNGLRFGLENESARLNLNTVLLADKQMEGQSRVLLMALPGMTESIADAILDFIDEDDEPRDFGAEASYYSALTPSYAPPNGPLESVDQLLLVRDVTPELLYGWDRNRNFVIDGAEGALPAPLGVDNSDGSMSLGWNAYLTLASAEKNLRADGTPKIDVNMEDLQVLYDQLEPLLGAEQANFIIAFRQGGPDTTDLEAEAAGAAGAAGGAGTSDGPTDVSDTVGEEGEAATTQSKTAAEVQIDYEQPGSETIGSLLDLVGVNTRVVEEGSTQRVVVVTPFPNDPAALSQSLPLLMDNLTASGQAVVPGRLNVNQCPRQLLEGLPGMDPSLVEQILGARDFEVLAERPDRKYETWLLTEGILTLEQMKLLMPLATGGGDVYRAQVVGYFDAGGAQCRLEAVIDLSGLMPNLARVRNLTALGQGFDPAVLGVQPDEP</sequence>
<organism evidence="13 14">
    <name type="scientific">Pirellulimonas nuda</name>
    <dbReference type="NCBI Taxonomy" id="2528009"/>
    <lineage>
        <taxon>Bacteria</taxon>
        <taxon>Pseudomonadati</taxon>
        <taxon>Planctomycetota</taxon>
        <taxon>Planctomycetia</taxon>
        <taxon>Pirellulales</taxon>
        <taxon>Lacipirellulaceae</taxon>
        <taxon>Pirellulimonas</taxon>
    </lineage>
</organism>
<feature type="transmembrane region" description="Helical" evidence="11">
    <location>
        <begin position="12"/>
        <end position="32"/>
    </location>
</feature>
<dbReference type="OrthoDB" id="260436at2"/>
<keyword evidence="4" id="KW-1003">Cell membrane</keyword>
<gene>
    <name evidence="13" type="ORF">Pla175_33790</name>
</gene>
<comment type="subcellular location">
    <subcellularLocation>
        <location evidence="1">Cell inner membrane</location>
    </subcellularLocation>
</comment>
<keyword evidence="8 11" id="KW-1133">Transmembrane helix</keyword>
<feature type="region of interest" description="Disordered" evidence="10">
    <location>
        <begin position="316"/>
        <end position="350"/>
    </location>
</feature>
<name>A0A518DET2_9BACT</name>
<dbReference type="SUPFAM" id="SSF158544">
    <property type="entry name" value="GspK insert domain-like"/>
    <property type="match status" value="1"/>
</dbReference>
<dbReference type="InterPro" id="IPR049031">
    <property type="entry name" value="T2SSK_SAM-like_1st"/>
</dbReference>